<dbReference type="Gene3D" id="2.60.120.260">
    <property type="entry name" value="Galactose-binding domain-like"/>
    <property type="match status" value="1"/>
</dbReference>
<dbReference type="SUPFAM" id="SSF49785">
    <property type="entry name" value="Galactose-binding domain-like"/>
    <property type="match status" value="1"/>
</dbReference>
<organism evidence="2 3">
    <name type="scientific">Dreissena polymorpha</name>
    <name type="common">Zebra mussel</name>
    <name type="synonym">Mytilus polymorpha</name>
    <dbReference type="NCBI Taxonomy" id="45954"/>
    <lineage>
        <taxon>Eukaryota</taxon>
        <taxon>Metazoa</taxon>
        <taxon>Spiralia</taxon>
        <taxon>Lophotrochozoa</taxon>
        <taxon>Mollusca</taxon>
        <taxon>Bivalvia</taxon>
        <taxon>Autobranchia</taxon>
        <taxon>Heteroconchia</taxon>
        <taxon>Euheterodonta</taxon>
        <taxon>Imparidentia</taxon>
        <taxon>Neoheterodontei</taxon>
        <taxon>Myida</taxon>
        <taxon>Dreissenoidea</taxon>
        <taxon>Dreissenidae</taxon>
        <taxon>Dreissena</taxon>
    </lineage>
</organism>
<dbReference type="PROSITE" id="PS50022">
    <property type="entry name" value="FA58C_3"/>
    <property type="match status" value="1"/>
</dbReference>
<dbReference type="InterPro" id="IPR008979">
    <property type="entry name" value="Galactose-bd-like_sf"/>
</dbReference>
<dbReference type="Proteomes" id="UP000828390">
    <property type="component" value="Unassembled WGS sequence"/>
</dbReference>
<evidence type="ECO:0000313" key="3">
    <source>
        <dbReference type="Proteomes" id="UP000828390"/>
    </source>
</evidence>
<protein>
    <recommendedName>
        <fullName evidence="1">F5/8 type C domain-containing protein</fullName>
    </recommendedName>
</protein>
<gene>
    <name evidence="2" type="ORF">DPMN_153396</name>
</gene>
<reference evidence="2" key="2">
    <citation type="submission" date="2020-11" db="EMBL/GenBank/DDBJ databases">
        <authorList>
            <person name="McCartney M.A."/>
            <person name="Auch B."/>
            <person name="Kono T."/>
            <person name="Mallez S."/>
            <person name="Becker A."/>
            <person name="Gohl D.M."/>
            <person name="Silverstein K.A.T."/>
            <person name="Koren S."/>
            <person name="Bechman K.B."/>
            <person name="Herman A."/>
            <person name="Abrahante J.E."/>
            <person name="Garbe J."/>
        </authorList>
    </citation>
    <scope>NUCLEOTIDE SEQUENCE</scope>
    <source>
        <strain evidence="2">Duluth1</strain>
        <tissue evidence="2">Whole animal</tissue>
    </source>
</reference>
<accession>A0A9D4FJA2</accession>
<reference evidence="2" key="1">
    <citation type="journal article" date="2019" name="bioRxiv">
        <title>The Genome of the Zebra Mussel, Dreissena polymorpha: A Resource for Invasive Species Research.</title>
        <authorList>
            <person name="McCartney M.A."/>
            <person name="Auch B."/>
            <person name="Kono T."/>
            <person name="Mallez S."/>
            <person name="Zhang Y."/>
            <person name="Obille A."/>
            <person name="Becker A."/>
            <person name="Abrahante J.E."/>
            <person name="Garbe J."/>
            <person name="Badalamenti J.P."/>
            <person name="Herman A."/>
            <person name="Mangelson H."/>
            <person name="Liachko I."/>
            <person name="Sullivan S."/>
            <person name="Sone E.D."/>
            <person name="Koren S."/>
            <person name="Silverstein K.A.T."/>
            <person name="Beckman K.B."/>
            <person name="Gohl D.M."/>
        </authorList>
    </citation>
    <scope>NUCLEOTIDE SEQUENCE</scope>
    <source>
        <strain evidence="2">Duluth1</strain>
        <tissue evidence="2">Whole animal</tissue>
    </source>
</reference>
<evidence type="ECO:0000259" key="1">
    <source>
        <dbReference type="PROSITE" id="PS50022"/>
    </source>
</evidence>
<sequence>MFVDIFGKTNVGLSQRVISGGVTLSQAINTFLRRDGKNAADENINMDSHNLINVLDPANAQDAATKHYVAIRAVSKSGDTMTGDLNMGGRMVKGLPIHYPTLYSGNEAPSWSQVNSLVNEATTNYKQYIDNQDAVTKYYADNLTKKSYSGNVSILEENISRTGFWATSSAVTTDKFRAYGAFNNLNDDGSNGSWATPSKKGWLQIKCPEPVIIWRVALKARAIDGKNISECSISGSIDGKTFTALLTSSTKLLGSANEPLFFNISTTTAYQHYRLDIKASTGAGDLGVQVMQLSTLKNGINLG</sequence>
<keyword evidence="3" id="KW-1185">Reference proteome</keyword>
<dbReference type="EMBL" id="JAIWYP010000007">
    <property type="protein sequence ID" value="KAH3799780.1"/>
    <property type="molecule type" value="Genomic_DNA"/>
</dbReference>
<proteinExistence type="predicted"/>
<dbReference type="AlphaFoldDB" id="A0A9D4FJA2"/>
<evidence type="ECO:0000313" key="2">
    <source>
        <dbReference type="EMBL" id="KAH3799780.1"/>
    </source>
</evidence>
<name>A0A9D4FJA2_DREPO</name>
<dbReference type="InterPro" id="IPR000421">
    <property type="entry name" value="FA58C"/>
</dbReference>
<comment type="caution">
    <text evidence="2">The sequence shown here is derived from an EMBL/GenBank/DDBJ whole genome shotgun (WGS) entry which is preliminary data.</text>
</comment>
<feature type="domain" description="F5/8 type C" evidence="1">
    <location>
        <begin position="147"/>
        <end position="295"/>
    </location>
</feature>